<organism evidence="2 3">
    <name type="scientific">Paramagnetospirillum kuznetsovii</name>
    <dbReference type="NCBI Taxonomy" id="2053833"/>
    <lineage>
        <taxon>Bacteria</taxon>
        <taxon>Pseudomonadati</taxon>
        <taxon>Pseudomonadota</taxon>
        <taxon>Alphaproteobacteria</taxon>
        <taxon>Rhodospirillales</taxon>
        <taxon>Magnetospirillaceae</taxon>
        <taxon>Paramagnetospirillum</taxon>
    </lineage>
</organism>
<keyword evidence="1" id="KW-1133">Transmembrane helix</keyword>
<sequence length="119" mass="12733">MEGALMIAEFQALILAAVIEGPVAYLLIRWTGWSCRGAVHAGLAAIVATGVTHPQVWEGVLWAYRHYPVWPSALVAEALVVLVEAALMSWMIGLAPRQALALSLLTNTASFLAGLVVLR</sequence>
<feature type="transmembrane region" description="Helical" evidence="1">
    <location>
        <begin position="39"/>
        <end position="57"/>
    </location>
</feature>
<gene>
    <name evidence="2" type="ORF">CU669_19135</name>
</gene>
<reference evidence="2 3" key="1">
    <citation type="submission" date="2017-11" db="EMBL/GenBank/DDBJ databases">
        <title>Draft genome sequence of magnetotactic bacterium Magnetospirillum kuznetsovii LBB-42.</title>
        <authorList>
            <person name="Grouzdev D.S."/>
            <person name="Rysina M.S."/>
            <person name="Baslerov R.V."/>
            <person name="Koziaeva V."/>
        </authorList>
    </citation>
    <scope>NUCLEOTIDE SEQUENCE [LARGE SCALE GENOMIC DNA]</scope>
    <source>
        <strain evidence="2 3">LBB-42</strain>
    </source>
</reference>
<comment type="caution">
    <text evidence="2">The sequence shown here is derived from an EMBL/GenBank/DDBJ whole genome shotgun (WGS) entry which is preliminary data.</text>
</comment>
<dbReference type="AlphaFoldDB" id="A0A364NTB6"/>
<name>A0A364NTB6_9PROT</name>
<proteinExistence type="predicted"/>
<feature type="transmembrane region" description="Helical" evidence="1">
    <location>
        <begin position="99"/>
        <end position="118"/>
    </location>
</feature>
<keyword evidence="1" id="KW-0812">Transmembrane</keyword>
<protein>
    <submittedName>
        <fullName evidence="2">Uncharacterized protein</fullName>
    </submittedName>
</protein>
<feature type="transmembrane region" description="Helical" evidence="1">
    <location>
        <begin position="6"/>
        <end position="27"/>
    </location>
</feature>
<accession>A0A364NTB6</accession>
<dbReference type="Proteomes" id="UP000251075">
    <property type="component" value="Unassembled WGS sequence"/>
</dbReference>
<evidence type="ECO:0000256" key="1">
    <source>
        <dbReference type="SAM" id="Phobius"/>
    </source>
</evidence>
<feature type="transmembrane region" description="Helical" evidence="1">
    <location>
        <begin position="69"/>
        <end position="87"/>
    </location>
</feature>
<evidence type="ECO:0000313" key="3">
    <source>
        <dbReference type="Proteomes" id="UP000251075"/>
    </source>
</evidence>
<dbReference type="EMBL" id="PGTO01000027">
    <property type="protein sequence ID" value="RAU20282.1"/>
    <property type="molecule type" value="Genomic_DNA"/>
</dbReference>
<keyword evidence="1" id="KW-0472">Membrane</keyword>
<keyword evidence="3" id="KW-1185">Reference proteome</keyword>
<evidence type="ECO:0000313" key="2">
    <source>
        <dbReference type="EMBL" id="RAU20282.1"/>
    </source>
</evidence>